<organism evidence="4 5">
    <name type="scientific">Mycolicibacterium porcinum</name>
    <dbReference type="NCBI Taxonomy" id="39693"/>
    <lineage>
        <taxon>Bacteria</taxon>
        <taxon>Bacillati</taxon>
        <taxon>Actinomycetota</taxon>
        <taxon>Actinomycetes</taxon>
        <taxon>Mycobacteriales</taxon>
        <taxon>Mycobacteriaceae</taxon>
        <taxon>Mycolicibacterium</taxon>
    </lineage>
</organism>
<dbReference type="Gene3D" id="3.30.300.30">
    <property type="match status" value="1"/>
</dbReference>
<keyword evidence="5" id="KW-1185">Reference proteome</keyword>
<dbReference type="PANTHER" id="PTHR45527">
    <property type="entry name" value="NONRIBOSOMAL PEPTIDE SYNTHETASE"/>
    <property type="match status" value="1"/>
</dbReference>
<comment type="caution">
    <text evidence="4">The sequence shown here is derived from an EMBL/GenBank/DDBJ whole genome shotgun (WGS) entry which is preliminary data.</text>
</comment>
<dbReference type="Pfam" id="PF00501">
    <property type="entry name" value="AMP-binding"/>
    <property type="match status" value="1"/>
</dbReference>
<dbReference type="InterPro" id="IPR029058">
    <property type="entry name" value="AB_hydrolase_fold"/>
</dbReference>
<dbReference type="InterPro" id="IPR045851">
    <property type="entry name" value="AMP-bd_C_sf"/>
</dbReference>
<dbReference type="Gene3D" id="2.30.38.10">
    <property type="entry name" value="Luciferase, Domain 3"/>
    <property type="match status" value="1"/>
</dbReference>
<dbReference type="InterPro" id="IPR020806">
    <property type="entry name" value="PKS_PP-bd"/>
</dbReference>
<gene>
    <name evidence="4" type="ORF">ABFW12_35185</name>
</gene>
<dbReference type="SUPFAM" id="SSF47336">
    <property type="entry name" value="ACP-like"/>
    <property type="match status" value="1"/>
</dbReference>
<dbReference type="SUPFAM" id="SSF56801">
    <property type="entry name" value="Acetyl-CoA synthetase-like"/>
    <property type="match status" value="1"/>
</dbReference>
<dbReference type="SMART" id="SM00823">
    <property type="entry name" value="PKS_PP"/>
    <property type="match status" value="1"/>
</dbReference>
<dbReference type="Pfam" id="PF13193">
    <property type="entry name" value="AMP-binding_C"/>
    <property type="match status" value="1"/>
</dbReference>
<feature type="non-terminal residue" evidence="4">
    <location>
        <position position="1"/>
    </location>
</feature>
<feature type="domain" description="Carrier" evidence="3">
    <location>
        <begin position="284"/>
        <end position="359"/>
    </location>
</feature>
<proteinExistence type="predicted"/>
<evidence type="ECO:0000259" key="3">
    <source>
        <dbReference type="PROSITE" id="PS50075"/>
    </source>
</evidence>
<dbReference type="PROSITE" id="PS50075">
    <property type="entry name" value="CARRIER"/>
    <property type="match status" value="1"/>
</dbReference>
<dbReference type="Gene3D" id="3.40.50.1820">
    <property type="entry name" value="alpha/beta hydrolase"/>
    <property type="match status" value="1"/>
</dbReference>
<name>A0ABV3VQ33_9MYCO</name>
<evidence type="ECO:0000256" key="1">
    <source>
        <dbReference type="ARBA" id="ARBA00022450"/>
    </source>
</evidence>
<dbReference type="InterPro" id="IPR025110">
    <property type="entry name" value="AMP-bd_C"/>
</dbReference>
<dbReference type="PROSITE" id="PS00012">
    <property type="entry name" value="PHOSPHOPANTETHEINE"/>
    <property type="match status" value="1"/>
</dbReference>
<dbReference type="EMBL" id="JBDLOU010000205">
    <property type="protein sequence ID" value="MEX3743490.1"/>
    <property type="molecule type" value="Genomic_DNA"/>
</dbReference>
<dbReference type="Proteomes" id="UP001558474">
    <property type="component" value="Unassembled WGS sequence"/>
</dbReference>
<keyword evidence="2" id="KW-0597">Phosphoprotein</keyword>
<dbReference type="RefSeq" id="WP_368574816.1">
    <property type="nucleotide sequence ID" value="NZ_JBDLOU010000205.1"/>
</dbReference>
<dbReference type="Pfam" id="PF00550">
    <property type="entry name" value="PP-binding"/>
    <property type="match status" value="1"/>
</dbReference>
<dbReference type="InterPro" id="IPR009081">
    <property type="entry name" value="PP-bd_ACP"/>
</dbReference>
<dbReference type="PANTHER" id="PTHR45527:SF14">
    <property type="entry name" value="PLIPASTATIN SYNTHASE SUBUNIT B"/>
    <property type="match status" value="1"/>
</dbReference>
<evidence type="ECO:0000256" key="2">
    <source>
        <dbReference type="ARBA" id="ARBA00022553"/>
    </source>
</evidence>
<dbReference type="InterPro" id="IPR036736">
    <property type="entry name" value="ACP-like_sf"/>
</dbReference>
<evidence type="ECO:0000313" key="4">
    <source>
        <dbReference type="EMBL" id="MEX3743490.1"/>
    </source>
</evidence>
<sequence length="362" mass="38446">LLTLLVAEQVTVLSQTPSAFYALQSADAVLADLGRQLKLETVVFGGEALEPQRLRSWMVGHRGSTRLINMYGITETTVHASFREIVESDVEGSVSPIGVPLAHLGFFVLDHSLQPVPVGVVGELYVVGAGLGCGYWHRGGLTSTRFVACPFGGTGARMYRTGDLASWGSDGQLHYLGRADEQVKIRGYRIELGEIQAVLADLDGVDQAAVIAREDRPGDKRLVGYITGTADPVAVRATLGQKLPSYMVPAAVVVLDAIPLTVNGKLDRRALPAPDYLNGQEYRAPDSPTEEALAGIYAQVLGLERVGVDDSFFDLGGDSLSATRLINTVNANLGTDLAVRAVFETPTVAGLAVRVGESCGGR</sequence>
<dbReference type="InterPro" id="IPR006162">
    <property type="entry name" value="Ppantetheine_attach_site"/>
</dbReference>
<reference evidence="4 5" key="1">
    <citation type="submission" date="2024-04" db="EMBL/GenBank/DDBJ databases">
        <title>Genomic Markers of Mycobacteria.</title>
        <authorList>
            <person name="Soliman M.S."/>
            <person name="Elkholy A."/>
            <person name="Soliman N.S."/>
            <person name="Abbas A."/>
            <person name="Khayrat S."/>
            <person name="Shawky S."/>
        </authorList>
    </citation>
    <scope>NUCLEOTIDE SEQUENCE [LARGE SCALE GENOMIC DNA]</scope>
    <source>
        <strain evidence="4 5">Egy-CU-AM5</strain>
    </source>
</reference>
<dbReference type="InterPro" id="IPR000873">
    <property type="entry name" value="AMP-dep_synth/lig_dom"/>
</dbReference>
<feature type="non-terminal residue" evidence="4">
    <location>
        <position position="362"/>
    </location>
</feature>
<evidence type="ECO:0000313" key="5">
    <source>
        <dbReference type="Proteomes" id="UP001558474"/>
    </source>
</evidence>
<protein>
    <submittedName>
        <fullName evidence="4">Non-ribosomal peptide synthetase</fullName>
    </submittedName>
</protein>
<accession>A0ABV3VQ33</accession>
<dbReference type="SMART" id="SM01294">
    <property type="entry name" value="PKS_PP_betabranch"/>
    <property type="match status" value="1"/>
</dbReference>
<keyword evidence="1" id="KW-0596">Phosphopantetheine</keyword>
<dbReference type="Gene3D" id="3.40.50.980">
    <property type="match status" value="1"/>
</dbReference>